<protein>
    <submittedName>
        <fullName evidence="1">Uncharacterized protein</fullName>
    </submittedName>
</protein>
<gene>
    <name evidence="1" type="ORF">Bca52824_057437</name>
</gene>
<dbReference type="EMBL" id="JAAMPC010000012">
    <property type="protein sequence ID" value="KAG2274882.1"/>
    <property type="molecule type" value="Genomic_DNA"/>
</dbReference>
<reference evidence="1 2" key="1">
    <citation type="submission" date="2020-02" db="EMBL/GenBank/DDBJ databases">
        <authorList>
            <person name="Ma Q."/>
            <person name="Huang Y."/>
            <person name="Song X."/>
            <person name="Pei D."/>
        </authorList>
    </citation>
    <scope>NUCLEOTIDE SEQUENCE [LARGE SCALE GENOMIC DNA]</scope>
    <source>
        <strain evidence="1">Sxm20200214</strain>
        <tissue evidence="1">Leaf</tissue>
    </source>
</reference>
<name>A0A8X7QR88_BRACI</name>
<comment type="caution">
    <text evidence="1">The sequence shown here is derived from an EMBL/GenBank/DDBJ whole genome shotgun (WGS) entry which is preliminary data.</text>
</comment>
<organism evidence="1 2">
    <name type="scientific">Brassica carinata</name>
    <name type="common">Ethiopian mustard</name>
    <name type="synonym">Abyssinian cabbage</name>
    <dbReference type="NCBI Taxonomy" id="52824"/>
    <lineage>
        <taxon>Eukaryota</taxon>
        <taxon>Viridiplantae</taxon>
        <taxon>Streptophyta</taxon>
        <taxon>Embryophyta</taxon>
        <taxon>Tracheophyta</taxon>
        <taxon>Spermatophyta</taxon>
        <taxon>Magnoliopsida</taxon>
        <taxon>eudicotyledons</taxon>
        <taxon>Gunneridae</taxon>
        <taxon>Pentapetalae</taxon>
        <taxon>rosids</taxon>
        <taxon>malvids</taxon>
        <taxon>Brassicales</taxon>
        <taxon>Brassicaceae</taxon>
        <taxon>Brassiceae</taxon>
        <taxon>Brassica</taxon>
    </lineage>
</organism>
<dbReference type="Proteomes" id="UP000886595">
    <property type="component" value="Unassembled WGS sequence"/>
</dbReference>
<accession>A0A8X7QR88</accession>
<evidence type="ECO:0000313" key="1">
    <source>
        <dbReference type="EMBL" id="KAG2274882.1"/>
    </source>
</evidence>
<dbReference type="AlphaFoldDB" id="A0A8X7QR88"/>
<keyword evidence="2" id="KW-1185">Reference proteome</keyword>
<proteinExistence type="predicted"/>
<sequence length="83" mass="9279">MQSRISSHLNQRLMMESRGHATVELSLLKSFKEVNQSVLKLESVCIIRSSRRHVNQVTGAFGGVKVVWSLPHVKEVTGSSYVV</sequence>
<evidence type="ECO:0000313" key="2">
    <source>
        <dbReference type="Proteomes" id="UP000886595"/>
    </source>
</evidence>